<evidence type="ECO:0000256" key="1">
    <source>
        <dbReference type="SAM" id="MobiDB-lite"/>
    </source>
</evidence>
<name>A0A379PLA6_ECTOL</name>
<protein>
    <submittedName>
        <fullName evidence="2">Uncharacterized protein</fullName>
    </submittedName>
</protein>
<feature type="region of interest" description="Disordered" evidence="1">
    <location>
        <begin position="1"/>
        <end position="48"/>
    </location>
</feature>
<dbReference type="AlphaFoldDB" id="A0A379PLA6"/>
<dbReference type="EMBL" id="UGUV01000003">
    <property type="protein sequence ID" value="SUE72614.1"/>
    <property type="molecule type" value="Genomic_DNA"/>
</dbReference>
<sequence length="307" mass="33402">MPRHRPESAERRASPGDHWESTSTGTLCTHAPAPTGISRAPRFTRPPTGAHFYRNPVCACPGTDRNQPSAVLHPATIGNPLLPEPCVRMPRHRPESAERRVSPGHPREPTSTGILCAHAPAPTGISRAPCFTRRPLGIHFYRNPVYACPGTDRNQPSAVLHPATLGNPLLPESCVRMPRHRPETAERRGSPSHPREPTSTGILCAAPLVSTGNSRAPRLTNHPWNPCPTGIPSARPRCRLESAERRGIEVILVQESCVRKHGVIGLWRTPVSCWVRDSPSSYRKQACALPSVILQGGGPSVLRSART</sequence>
<evidence type="ECO:0000313" key="3">
    <source>
        <dbReference type="Proteomes" id="UP000255303"/>
    </source>
</evidence>
<evidence type="ECO:0000313" key="2">
    <source>
        <dbReference type="EMBL" id="SUE72614.1"/>
    </source>
</evidence>
<dbReference type="Proteomes" id="UP000255303">
    <property type="component" value="Unassembled WGS sequence"/>
</dbReference>
<gene>
    <name evidence="2" type="ORF">NCTC10692_04770</name>
</gene>
<feature type="region of interest" description="Disordered" evidence="1">
    <location>
        <begin position="180"/>
        <end position="200"/>
    </location>
</feature>
<organism evidence="2 3">
    <name type="scientific">Ectopseudomonas oleovorans</name>
    <name type="common">Pseudomonas oleovorans</name>
    <dbReference type="NCBI Taxonomy" id="301"/>
    <lineage>
        <taxon>Bacteria</taxon>
        <taxon>Pseudomonadati</taxon>
        <taxon>Pseudomonadota</taxon>
        <taxon>Gammaproteobacteria</taxon>
        <taxon>Pseudomonadales</taxon>
        <taxon>Pseudomonadaceae</taxon>
        <taxon>Ectopseudomonas</taxon>
    </lineage>
</organism>
<proteinExistence type="predicted"/>
<feature type="region of interest" description="Disordered" evidence="1">
    <location>
        <begin position="93"/>
        <end position="114"/>
    </location>
</feature>
<reference evidence="2 3" key="1">
    <citation type="submission" date="2018-06" db="EMBL/GenBank/DDBJ databases">
        <authorList>
            <consortium name="Pathogen Informatics"/>
            <person name="Doyle S."/>
        </authorList>
    </citation>
    <scope>NUCLEOTIDE SEQUENCE [LARGE SCALE GENOMIC DNA]</scope>
    <source>
        <strain evidence="2 3">NCTC10692</strain>
    </source>
</reference>
<feature type="compositionally biased region" description="Basic and acidic residues" evidence="1">
    <location>
        <begin position="1"/>
        <end position="20"/>
    </location>
</feature>
<accession>A0A379PLA6</accession>
<feature type="compositionally biased region" description="Basic and acidic residues" evidence="1">
    <location>
        <begin position="180"/>
        <end position="196"/>
    </location>
</feature>
<feature type="compositionally biased region" description="Basic and acidic residues" evidence="1">
    <location>
        <begin position="93"/>
        <end position="108"/>
    </location>
</feature>